<dbReference type="OrthoDB" id="5423696at2759"/>
<accession>A0A8E2DYH5</accession>
<evidence type="ECO:0000313" key="2">
    <source>
        <dbReference type="Proteomes" id="UP000250266"/>
    </source>
</evidence>
<dbReference type="EMBL" id="KV745562">
    <property type="protein sequence ID" value="OCK74092.1"/>
    <property type="molecule type" value="Genomic_DNA"/>
</dbReference>
<organism evidence="1 2">
    <name type="scientific">Lepidopterella palustris CBS 459.81</name>
    <dbReference type="NCBI Taxonomy" id="1314670"/>
    <lineage>
        <taxon>Eukaryota</taxon>
        <taxon>Fungi</taxon>
        <taxon>Dikarya</taxon>
        <taxon>Ascomycota</taxon>
        <taxon>Pezizomycotina</taxon>
        <taxon>Dothideomycetes</taxon>
        <taxon>Pleosporomycetidae</taxon>
        <taxon>Mytilinidiales</taxon>
        <taxon>Argynnaceae</taxon>
        <taxon>Lepidopterella</taxon>
    </lineage>
</organism>
<sequence length="768" mass="85405">MSLAFNIKNAGPLAQVGLEIISLNTAVHLATGAYGWFKSYERSESLIKLLSVGGGELVACSSFNFSAYRDLRTQHGTMKGVVVQKRTVLSTSLPKASTAIPDHPGTACLRALTAGILCLYDTDATVGILQNLIPYALIQLHQEDAVLEIEGPLLSSLKQWVSSVALEEDSNTFRDFILLHATSQESSLTGVPVDEIMNLDWTRTDEIPYVIGVLRWILTPTYRRDPKQYPTRSLRVWTVAVVMAKMGFDVYAAPAVVRNVDDYDCLMDASRRFGGSPDVFLVVTNGGETDPMQLNEVPIMGDDSLRPQVTVVRGIPWLAFRHLRGKASAMNTEYLVDVWNYSFRNARSCFRGIKVERFEVKVLIQESEVYGVSELHKSLLSQFSPHLIRICGPVMQHFVPISPRNISWDPTNIMERMCILRSEDELFEKDDEVGANCYVLIAILLGTIYGLCSRAIIDDGVLMSEDSELLFLPDAIYSGGVQRLKNWSRAVGTSLTSLGCDKWTDLMFELFLAAVNTRTNPTTTSTNHGDPQGPVAKRLLLGAQANGMTAISDLIVQLTIRHESLGYWHIKRGQILTLPLTEDGYIEASTYVEMPLQLTMNPEPENCVLKRFDSYDCEDSMRIDVEPCWEADPRTIIFRVRHMGVTIAPINISLVVEVMAYDTIRCLCRNPVNEVPVPPAERWQHVTIRQLMRTMFKGMSVRRADVNQADGKVLIDASRSEAATIYAIGITYAGHLYVATSCLECAYKAAMQAPRPAGTSAVVVIPWS</sequence>
<reference evidence="1 2" key="1">
    <citation type="journal article" date="2016" name="Nat. Commun.">
        <title>Ectomycorrhizal ecology is imprinted in the genome of the dominant symbiotic fungus Cenococcum geophilum.</title>
        <authorList>
            <consortium name="DOE Joint Genome Institute"/>
            <person name="Peter M."/>
            <person name="Kohler A."/>
            <person name="Ohm R.A."/>
            <person name="Kuo A."/>
            <person name="Krutzmann J."/>
            <person name="Morin E."/>
            <person name="Arend M."/>
            <person name="Barry K.W."/>
            <person name="Binder M."/>
            <person name="Choi C."/>
            <person name="Clum A."/>
            <person name="Copeland A."/>
            <person name="Grisel N."/>
            <person name="Haridas S."/>
            <person name="Kipfer T."/>
            <person name="LaButti K."/>
            <person name="Lindquist E."/>
            <person name="Lipzen A."/>
            <person name="Maire R."/>
            <person name="Meier B."/>
            <person name="Mihaltcheva S."/>
            <person name="Molinier V."/>
            <person name="Murat C."/>
            <person name="Poggeler S."/>
            <person name="Quandt C.A."/>
            <person name="Sperisen C."/>
            <person name="Tritt A."/>
            <person name="Tisserant E."/>
            <person name="Crous P.W."/>
            <person name="Henrissat B."/>
            <person name="Nehls U."/>
            <person name="Egli S."/>
            <person name="Spatafora J.W."/>
            <person name="Grigoriev I.V."/>
            <person name="Martin F.M."/>
        </authorList>
    </citation>
    <scope>NUCLEOTIDE SEQUENCE [LARGE SCALE GENOMIC DNA]</scope>
    <source>
        <strain evidence="1 2">CBS 459.81</strain>
    </source>
</reference>
<evidence type="ECO:0000313" key="1">
    <source>
        <dbReference type="EMBL" id="OCK74092.1"/>
    </source>
</evidence>
<proteinExistence type="predicted"/>
<gene>
    <name evidence="1" type="ORF">K432DRAFT_410152</name>
</gene>
<name>A0A8E2DYH5_9PEZI</name>
<protein>
    <submittedName>
        <fullName evidence="1">Uncharacterized protein</fullName>
    </submittedName>
</protein>
<dbReference type="Proteomes" id="UP000250266">
    <property type="component" value="Unassembled WGS sequence"/>
</dbReference>
<dbReference type="AlphaFoldDB" id="A0A8E2DYH5"/>
<keyword evidence="2" id="KW-1185">Reference proteome</keyword>